<feature type="transmembrane region" description="Helical" evidence="7">
    <location>
        <begin position="65"/>
        <end position="82"/>
    </location>
</feature>
<comment type="similarity">
    <text evidence="2">Belongs to the DoxX family.</text>
</comment>
<dbReference type="EMBL" id="RJVQ01000002">
    <property type="protein sequence ID" value="RQW63801.1"/>
    <property type="molecule type" value="Genomic_DNA"/>
</dbReference>
<comment type="subcellular location">
    <subcellularLocation>
        <location evidence="1">Cell membrane</location>
        <topology evidence="1">Multi-pass membrane protein</topology>
    </subcellularLocation>
</comment>
<dbReference type="InterPro" id="IPR051907">
    <property type="entry name" value="DoxX-like_oxidoreductase"/>
</dbReference>
<dbReference type="Proteomes" id="UP000281112">
    <property type="component" value="Unassembled WGS sequence"/>
</dbReference>
<evidence type="ECO:0000256" key="3">
    <source>
        <dbReference type="ARBA" id="ARBA00022475"/>
    </source>
</evidence>
<sequence length="158" mass="17596">MNQSNSTSKLESLALLLARLSLASVFWLSGQTKIEGFKLNIINGEFLLGMPKLSDTTLFLFENEYALPIIPFQIAAYLATIAEHIFPVLLVLGLCTRFSALSLAIMTATIQLFVYPDAYATHLTWFSLCLFLILKGSGTVGIDRLTHCYCVLRKEKRA</sequence>
<name>A0A3N9THV8_9VIBR</name>
<feature type="transmembrane region" description="Helical" evidence="7">
    <location>
        <begin position="118"/>
        <end position="134"/>
    </location>
</feature>
<evidence type="ECO:0000256" key="6">
    <source>
        <dbReference type="ARBA" id="ARBA00023136"/>
    </source>
</evidence>
<feature type="transmembrane region" description="Helical" evidence="7">
    <location>
        <begin position="12"/>
        <end position="30"/>
    </location>
</feature>
<reference evidence="8 9" key="1">
    <citation type="submission" date="2018-11" db="EMBL/GenBank/DDBJ databases">
        <title>Vibrio LJC006 sp. nov., isolated from seawater during the bloom of the enteromorpha.</title>
        <authorList>
            <person name="Liang J."/>
        </authorList>
    </citation>
    <scope>NUCLEOTIDE SEQUENCE [LARGE SCALE GENOMIC DNA]</scope>
    <source>
        <strain evidence="8 9">LJC006</strain>
    </source>
</reference>
<evidence type="ECO:0000256" key="1">
    <source>
        <dbReference type="ARBA" id="ARBA00004651"/>
    </source>
</evidence>
<gene>
    <name evidence="8" type="ORF">EES38_04115</name>
</gene>
<proteinExistence type="inferred from homology"/>
<dbReference type="GO" id="GO:0005886">
    <property type="term" value="C:plasma membrane"/>
    <property type="evidence" value="ECO:0007669"/>
    <property type="project" value="UniProtKB-SubCell"/>
</dbReference>
<comment type="caution">
    <text evidence="8">The sequence shown here is derived from an EMBL/GenBank/DDBJ whole genome shotgun (WGS) entry which is preliminary data.</text>
</comment>
<keyword evidence="4 7" id="KW-0812">Transmembrane</keyword>
<dbReference type="PANTHER" id="PTHR33452:SF1">
    <property type="entry name" value="INNER MEMBRANE PROTEIN YPHA-RELATED"/>
    <property type="match status" value="1"/>
</dbReference>
<evidence type="ECO:0000313" key="9">
    <source>
        <dbReference type="Proteomes" id="UP000281112"/>
    </source>
</evidence>
<keyword evidence="5 7" id="KW-1133">Transmembrane helix</keyword>
<dbReference type="RefSeq" id="WP_124935921.1">
    <property type="nucleotide sequence ID" value="NZ_RJVQ01000002.1"/>
</dbReference>
<keyword evidence="3" id="KW-1003">Cell membrane</keyword>
<keyword evidence="6 7" id="KW-0472">Membrane</keyword>
<keyword evidence="9" id="KW-1185">Reference proteome</keyword>
<dbReference type="PANTHER" id="PTHR33452">
    <property type="entry name" value="OXIDOREDUCTASE CATD-RELATED"/>
    <property type="match status" value="1"/>
</dbReference>
<dbReference type="InterPro" id="IPR032808">
    <property type="entry name" value="DoxX"/>
</dbReference>
<dbReference type="Pfam" id="PF07681">
    <property type="entry name" value="DoxX"/>
    <property type="match status" value="1"/>
</dbReference>
<accession>A0A3N9THV8</accession>
<evidence type="ECO:0000256" key="7">
    <source>
        <dbReference type="SAM" id="Phobius"/>
    </source>
</evidence>
<dbReference type="OrthoDB" id="121744at2"/>
<feature type="transmembrane region" description="Helical" evidence="7">
    <location>
        <begin position="89"/>
        <end position="112"/>
    </location>
</feature>
<dbReference type="AlphaFoldDB" id="A0A3N9THV8"/>
<evidence type="ECO:0000256" key="2">
    <source>
        <dbReference type="ARBA" id="ARBA00006679"/>
    </source>
</evidence>
<evidence type="ECO:0000256" key="4">
    <source>
        <dbReference type="ARBA" id="ARBA00022692"/>
    </source>
</evidence>
<evidence type="ECO:0000256" key="5">
    <source>
        <dbReference type="ARBA" id="ARBA00022989"/>
    </source>
</evidence>
<protein>
    <submittedName>
        <fullName evidence="8">DoxX family protein</fullName>
    </submittedName>
</protein>
<organism evidence="8 9">
    <name type="scientific">Vibrio viridaestus</name>
    <dbReference type="NCBI Taxonomy" id="2487322"/>
    <lineage>
        <taxon>Bacteria</taxon>
        <taxon>Pseudomonadati</taxon>
        <taxon>Pseudomonadota</taxon>
        <taxon>Gammaproteobacteria</taxon>
        <taxon>Vibrionales</taxon>
        <taxon>Vibrionaceae</taxon>
        <taxon>Vibrio</taxon>
    </lineage>
</organism>
<evidence type="ECO:0000313" key="8">
    <source>
        <dbReference type="EMBL" id="RQW63801.1"/>
    </source>
</evidence>